<dbReference type="Pfam" id="PF10544">
    <property type="entry name" value="T5orf172"/>
    <property type="match status" value="1"/>
</dbReference>
<dbReference type="STRING" id="602072.A0A1R3RWQ1"/>
<dbReference type="OrthoDB" id="3511049at2759"/>
<evidence type="ECO:0000259" key="2">
    <source>
        <dbReference type="SMART" id="SM00974"/>
    </source>
</evidence>
<protein>
    <recommendedName>
        <fullName evidence="2">Bacteriophage T5 Orf172 DNA-binding domain-containing protein</fullName>
    </recommendedName>
</protein>
<accession>A0A1R3RWQ1</accession>
<dbReference type="InterPro" id="IPR018306">
    <property type="entry name" value="Phage_T5_Orf172_DNA-bd"/>
</dbReference>
<dbReference type="OMA" id="IKHREYF"/>
<proteinExistence type="predicted"/>
<keyword evidence="4" id="KW-1185">Reference proteome</keyword>
<feature type="compositionally biased region" description="Polar residues" evidence="1">
    <location>
        <begin position="409"/>
        <end position="420"/>
    </location>
</feature>
<gene>
    <name evidence="3" type="ORF">ASPCADRAFT_204606</name>
</gene>
<feature type="compositionally biased region" description="Basic residues" evidence="1">
    <location>
        <begin position="430"/>
        <end position="440"/>
    </location>
</feature>
<dbReference type="AlphaFoldDB" id="A0A1R3RWQ1"/>
<organism evidence="3 4">
    <name type="scientific">Aspergillus carbonarius (strain ITEM 5010)</name>
    <dbReference type="NCBI Taxonomy" id="602072"/>
    <lineage>
        <taxon>Eukaryota</taxon>
        <taxon>Fungi</taxon>
        <taxon>Dikarya</taxon>
        <taxon>Ascomycota</taxon>
        <taxon>Pezizomycotina</taxon>
        <taxon>Eurotiomycetes</taxon>
        <taxon>Eurotiomycetidae</taxon>
        <taxon>Eurotiales</taxon>
        <taxon>Aspergillaceae</taxon>
        <taxon>Aspergillus</taxon>
        <taxon>Aspergillus subgen. Circumdati</taxon>
    </lineage>
</organism>
<feature type="domain" description="Bacteriophage T5 Orf172 DNA-binding" evidence="2">
    <location>
        <begin position="107"/>
        <end position="194"/>
    </location>
</feature>
<dbReference type="SMART" id="SM00974">
    <property type="entry name" value="T5orf172"/>
    <property type="match status" value="1"/>
</dbReference>
<feature type="region of interest" description="Disordered" evidence="1">
    <location>
        <begin position="338"/>
        <end position="440"/>
    </location>
</feature>
<dbReference type="EMBL" id="KV907495">
    <property type="protein sequence ID" value="OOF98900.1"/>
    <property type="molecule type" value="Genomic_DNA"/>
</dbReference>
<dbReference type="VEuPathDB" id="FungiDB:ASPCADRAFT_204606"/>
<feature type="region of interest" description="Disordered" evidence="1">
    <location>
        <begin position="30"/>
        <end position="72"/>
    </location>
</feature>
<name>A0A1R3RWQ1_ASPC5</name>
<feature type="compositionally biased region" description="Low complexity" evidence="1">
    <location>
        <begin position="338"/>
        <end position="352"/>
    </location>
</feature>
<feature type="compositionally biased region" description="Polar residues" evidence="1">
    <location>
        <begin position="38"/>
        <end position="61"/>
    </location>
</feature>
<dbReference type="Proteomes" id="UP000188318">
    <property type="component" value="Unassembled WGS sequence"/>
</dbReference>
<sequence length="440" mass="50749">MTIQRYLRNTIDVDQTILCLRQILSNTPFQTPRACDPANSSTNPASETLSTPSRTPGNTAHDQAPKRRENSDAPLVTENIILEIRDIMTREYKEENRGCAYVYRDCKDESQYFKIGSTDRIQVRERELQNQCKHIGWELIPEPKLPIWQYKRLERLAQSELKGLRYDLNCVCSIKHREYFRGSNATASEVLERWSRWLVNHEPYDNKKRLKPFWMQRLETFTTNKNGLLYFDCHGNKCARRESKSIVCQECLRAGWKAWTEPTILEKVRYSCRPYIQTLGQHSPVPTYLLGIVGGRIFVPMLLVLLQGYEVSVKTLLDFSICICLLLCYYTRDGGFKGSNSTSSPGKKTSTGQLPRTPDTKSSRHGQYSGCGMKRKFKQTRGDDTESPESLSDSDNRRTTPRHVGLDQNIPSRTLSTESTGPRLIIIPKQKTRRRKSDIY</sequence>
<evidence type="ECO:0000313" key="3">
    <source>
        <dbReference type="EMBL" id="OOF98900.1"/>
    </source>
</evidence>
<reference evidence="4" key="1">
    <citation type="journal article" date="2017" name="Genome Biol.">
        <title>Comparative genomics reveals high biological diversity and specific adaptations in the industrially and medically important fungal genus Aspergillus.</title>
        <authorList>
            <person name="de Vries R.P."/>
            <person name="Riley R."/>
            <person name="Wiebenga A."/>
            <person name="Aguilar-Osorio G."/>
            <person name="Amillis S."/>
            <person name="Uchima C.A."/>
            <person name="Anderluh G."/>
            <person name="Asadollahi M."/>
            <person name="Askin M."/>
            <person name="Barry K."/>
            <person name="Battaglia E."/>
            <person name="Bayram O."/>
            <person name="Benocci T."/>
            <person name="Braus-Stromeyer S.A."/>
            <person name="Caldana C."/>
            <person name="Canovas D."/>
            <person name="Cerqueira G.C."/>
            <person name="Chen F."/>
            <person name="Chen W."/>
            <person name="Choi C."/>
            <person name="Clum A."/>
            <person name="Dos Santos R.A."/>
            <person name="Damasio A.R."/>
            <person name="Diallinas G."/>
            <person name="Emri T."/>
            <person name="Fekete E."/>
            <person name="Flipphi M."/>
            <person name="Freyberg S."/>
            <person name="Gallo A."/>
            <person name="Gournas C."/>
            <person name="Habgood R."/>
            <person name="Hainaut M."/>
            <person name="Harispe M.L."/>
            <person name="Henrissat B."/>
            <person name="Hilden K.S."/>
            <person name="Hope R."/>
            <person name="Hossain A."/>
            <person name="Karabika E."/>
            <person name="Karaffa L."/>
            <person name="Karanyi Z."/>
            <person name="Krasevec N."/>
            <person name="Kuo A."/>
            <person name="Kusch H."/>
            <person name="LaButti K."/>
            <person name="Lagendijk E.L."/>
            <person name="Lapidus A."/>
            <person name="Levasseur A."/>
            <person name="Lindquist E."/>
            <person name="Lipzen A."/>
            <person name="Logrieco A.F."/>
            <person name="MacCabe A."/>
            <person name="Maekelae M.R."/>
            <person name="Malavazi I."/>
            <person name="Melin P."/>
            <person name="Meyer V."/>
            <person name="Mielnichuk N."/>
            <person name="Miskei M."/>
            <person name="Molnar A.P."/>
            <person name="Mule G."/>
            <person name="Ngan C.Y."/>
            <person name="Orejas M."/>
            <person name="Orosz E."/>
            <person name="Ouedraogo J.P."/>
            <person name="Overkamp K.M."/>
            <person name="Park H.-S."/>
            <person name="Perrone G."/>
            <person name="Piumi F."/>
            <person name="Punt P.J."/>
            <person name="Ram A.F."/>
            <person name="Ramon A."/>
            <person name="Rauscher S."/>
            <person name="Record E."/>
            <person name="Riano-Pachon D.M."/>
            <person name="Robert V."/>
            <person name="Roehrig J."/>
            <person name="Ruller R."/>
            <person name="Salamov A."/>
            <person name="Salih N.S."/>
            <person name="Samson R.A."/>
            <person name="Sandor E."/>
            <person name="Sanguinetti M."/>
            <person name="Schuetze T."/>
            <person name="Sepcic K."/>
            <person name="Shelest E."/>
            <person name="Sherlock G."/>
            <person name="Sophianopoulou V."/>
            <person name="Squina F.M."/>
            <person name="Sun H."/>
            <person name="Susca A."/>
            <person name="Todd R.B."/>
            <person name="Tsang A."/>
            <person name="Unkles S.E."/>
            <person name="van de Wiele N."/>
            <person name="van Rossen-Uffink D."/>
            <person name="Oliveira J.V."/>
            <person name="Vesth T.C."/>
            <person name="Visser J."/>
            <person name="Yu J.-H."/>
            <person name="Zhou M."/>
            <person name="Andersen M.R."/>
            <person name="Archer D.B."/>
            <person name="Baker S.E."/>
            <person name="Benoit I."/>
            <person name="Brakhage A.A."/>
            <person name="Braus G.H."/>
            <person name="Fischer R."/>
            <person name="Frisvad J.C."/>
            <person name="Goldman G.H."/>
            <person name="Houbraken J."/>
            <person name="Oakley B."/>
            <person name="Pocsi I."/>
            <person name="Scazzocchio C."/>
            <person name="Seiboth B."/>
            <person name="vanKuyk P.A."/>
            <person name="Wortman J."/>
            <person name="Dyer P.S."/>
            <person name="Grigoriev I.V."/>
        </authorList>
    </citation>
    <scope>NUCLEOTIDE SEQUENCE [LARGE SCALE GENOMIC DNA]</scope>
    <source>
        <strain evidence="4">ITEM 5010</strain>
    </source>
</reference>
<evidence type="ECO:0000256" key="1">
    <source>
        <dbReference type="SAM" id="MobiDB-lite"/>
    </source>
</evidence>
<evidence type="ECO:0000313" key="4">
    <source>
        <dbReference type="Proteomes" id="UP000188318"/>
    </source>
</evidence>